<dbReference type="GO" id="GO:0070403">
    <property type="term" value="F:NAD+ binding"/>
    <property type="evidence" value="ECO:0007669"/>
    <property type="project" value="InterPro"/>
</dbReference>
<dbReference type="PANTHER" id="PTHR43078">
    <property type="entry name" value="UDP-GLUCURONIC ACID DECARBOXYLASE-RELATED"/>
    <property type="match status" value="1"/>
</dbReference>
<reference evidence="6" key="1">
    <citation type="submission" date="2020-11" db="EMBL/GenBank/DDBJ databases">
        <title>Sequencing the genomes of 1000 actinobacteria strains.</title>
        <authorList>
            <person name="Klenk H.-P."/>
        </authorList>
    </citation>
    <scope>NUCLEOTIDE SEQUENCE</scope>
    <source>
        <strain evidence="6">DSM 43175</strain>
    </source>
</reference>
<evidence type="ECO:0000256" key="1">
    <source>
        <dbReference type="ARBA" id="ARBA00001911"/>
    </source>
</evidence>
<evidence type="ECO:0000313" key="6">
    <source>
        <dbReference type="EMBL" id="MBG6092230.1"/>
    </source>
</evidence>
<feature type="domain" description="NAD-dependent epimerase/dehydratase" evidence="5">
    <location>
        <begin position="10"/>
        <end position="250"/>
    </location>
</feature>
<dbReference type="Proteomes" id="UP000614047">
    <property type="component" value="Unassembled WGS sequence"/>
</dbReference>
<dbReference type="InterPro" id="IPR044516">
    <property type="entry name" value="UXS-like"/>
</dbReference>
<proteinExistence type="predicted"/>
<organism evidence="6 7">
    <name type="scientific">Actinomadura viridis</name>
    <dbReference type="NCBI Taxonomy" id="58110"/>
    <lineage>
        <taxon>Bacteria</taxon>
        <taxon>Bacillati</taxon>
        <taxon>Actinomycetota</taxon>
        <taxon>Actinomycetes</taxon>
        <taxon>Streptosporangiales</taxon>
        <taxon>Thermomonosporaceae</taxon>
        <taxon>Actinomadura</taxon>
    </lineage>
</organism>
<evidence type="ECO:0000256" key="4">
    <source>
        <dbReference type="ARBA" id="ARBA00023239"/>
    </source>
</evidence>
<dbReference type="GO" id="GO:0048040">
    <property type="term" value="F:UDP-glucuronate decarboxylase activity"/>
    <property type="evidence" value="ECO:0007669"/>
    <property type="project" value="TreeGrafter"/>
</dbReference>
<dbReference type="EMBL" id="JADOUA010000001">
    <property type="protein sequence ID" value="MBG6092230.1"/>
    <property type="molecule type" value="Genomic_DNA"/>
</dbReference>
<keyword evidence="4" id="KW-0456">Lyase</keyword>
<dbReference type="SUPFAM" id="SSF51735">
    <property type="entry name" value="NAD(P)-binding Rossmann-fold domains"/>
    <property type="match status" value="1"/>
</dbReference>
<keyword evidence="6" id="KW-0413">Isomerase</keyword>
<sequence length="349" mass="37574">MSSGTRTSYLVTGGAGFIGSHLADAMLARGDTVTVLDNLSTGDPARLEGARAYPGLRFVHGSVLDELMVDELVHQCDVVVHMAAAVGVKLVVEQPLRSLTTNIRGSEIVIEAAHRYRRKILLTSTSEIYGKNSAGPLRESADRIIGSPAIVRWSYSTAKAVDEILANCYHRERGLETIVVRLFNTVGPRQSPAYGMVIPRLVRQALRGEPLTVFGDGCQTRCFAHVADVVDAILRLLDEDAAIGQTFNIGSSQEISIRELAETIIARCGSRSPIQLVPYEQAYGAGFEDMLRRVPETSRLRALTGWAPRYCLDDVLAAAIEEARDELAEPAGLAGLDAPAGHAAAPVTV</sequence>
<name>A0A931DLK1_9ACTN</name>
<dbReference type="InterPro" id="IPR036291">
    <property type="entry name" value="NAD(P)-bd_dom_sf"/>
</dbReference>
<dbReference type="GO" id="GO:0003978">
    <property type="term" value="F:UDP-glucose 4-epimerase activity"/>
    <property type="evidence" value="ECO:0007669"/>
    <property type="project" value="UniProtKB-EC"/>
</dbReference>
<dbReference type="Gene3D" id="3.40.50.720">
    <property type="entry name" value="NAD(P)-binding Rossmann-like Domain"/>
    <property type="match status" value="1"/>
</dbReference>
<evidence type="ECO:0000259" key="5">
    <source>
        <dbReference type="Pfam" id="PF01370"/>
    </source>
</evidence>
<protein>
    <submittedName>
        <fullName evidence="6">UDP-glucose 4-epimerase</fullName>
        <ecNumber evidence="6">5.1.3.2</ecNumber>
    </submittedName>
</protein>
<dbReference type="Pfam" id="PF01370">
    <property type="entry name" value="Epimerase"/>
    <property type="match status" value="1"/>
</dbReference>
<keyword evidence="7" id="KW-1185">Reference proteome</keyword>
<dbReference type="PANTHER" id="PTHR43078:SF6">
    <property type="entry name" value="UDP-GLUCURONIC ACID DECARBOXYLASE 1"/>
    <property type="match status" value="1"/>
</dbReference>
<dbReference type="EC" id="5.1.3.2" evidence="6"/>
<comment type="cofactor">
    <cofactor evidence="1">
        <name>NAD(+)</name>
        <dbReference type="ChEBI" id="CHEBI:57540"/>
    </cofactor>
</comment>
<comment type="caution">
    <text evidence="6">The sequence shown here is derived from an EMBL/GenBank/DDBJ whole genome shotgun (WGS) entry which is preliminary data.</text>
</comment>
<keyword evidence="3" id="KW-0520">NAD</keyword>
<dbReference type="GO" id="GO:0005737">
    <property type="term" value="C:cytoplasm"/>
    <property type="evidence" value="ECO:0007669"/>
    <property type="project" value="TreeGrafter"/>
</dbReference>
<dbReference type="AlphaFoldDB" id="A0A931DLK1"/>
<evidence type="ECO:0000256" key="3">
    <source>
        <dbReference type="ARBA" id="ARBA00023027"/>
    </source>
</evidence>
<keyword evidence="2" id="KW-0210">Decarboxylase</keyword>
<evidence type="ECO:0000313" key="7">
    <source>
        <dbReference type="Proteomes" id="UP000614047"/>
    </source>
</evidence>
<evidence type="ECO:0000256" key="2">
    <source>
        <dbReference type="ARBA" id="ARBA00022793"/>
    </source>
</evidence>
<dbReference type="RefSeq" id="WP_197014442.1">
    <property type="nucleotide sequence ID" value="NZ_BAABES010000012.1"/>
</dbReference>
<dbReference type="InterPro" id="IPR001509">
    <property type="entry name" value="Epimerase_deHydtase"/>
</dbReference>
<dbReference type="GO" id="GO:0042732">
    <property type="term" value="P:D-xylose metabolic process"/>
    <property type="evidence" value="ECO:0007669"/>
    <property type="project" value="InterPro"/>
</dbReference>
<accession>A0A931DLK1</accession>
<gene>
    <name evidence="6" type="ORF">IW256_006343</name>
</gene>